<reference evidence="1" key="1">
    <citation type="submission" date="2015-01" db="EMBL/GenBank/DDBJ databases">
        <title>Transcriptome Assembly of Fopius arisanus.</title>
        <authorList>
            <person name="Geib S."/>
        </authorList>
    </citation>
    <scope>NUCLEOTIDE SEQUENCE</scope>
</reference>
<dbReference type="EMBL" id="GBYB01010115">
    <property type="protein sequence ID" value="JAG79882.1"/>
    <property type="molecule type" value="Transcribed_RNA"/>
</dbReference>
<feature type="non-terminal residue" evidence="1">
    <location>
        <position position="109"/>
    </location>
</feature>
<evidence type="ECO:0000313" key="1">
    <source>
        <dbReference type="EMBL" id="JAG79882.1"/>
    </source>
</evidence>
<organism evidence="1">
    <name type="scientific">Fopius arisanus</name>
    <dbReference type="NCBI Taxonomy" id="64838"/>
    <lineage>
        <taxon>Eukaryota</taxon>
        <taxon>Metazoa</taxon>
        <taxon>Ecdysozoa</taxon>
        <taxon>Arthropoda</taxon>
        <taxon>Hexapoda</taxon>
        <taxon>Insecta</taxon>
        <taxon>Pterygota</taxon>
        <taxon>Neoptera</taxon>
        <taxon>Endopterygota</taxon>
        <taxon>Hymenoptera</taxon>
        <taxon>Apocrita</taxon>
        <taxon>Ichneumonoidea</taxon>
        <taxon>Braconidae</taxon>
        <taxon>Opiinae</taxon>
        <taxon>Fopius</taxon>
    </lineage>
</organism>
<accession>A0A0C9RNU6</accession>
<gene>
    <name evidence="1" type="primary">FCJ1_1</name>
    <name evidence="1" type="ORF">g.14583</name>
</gene>
<protein>
    <submittedName>
        <fullName evidence="1">FCJ1_1 protein</fullName>
    </submittedName>
</protein>
<sequence length="109" mass="12572">MSFSQFEYAIPRPKPAPVTIGHLFLKKSRETTEPMTIPPPSQCQNINGYFNELRPPIFSLIEKQLEVMVTQFNNSICKTAVPFSANFILSQSASHFYRKMDKFALRHTF</sequence>
<name>A0A0C9RNU6_9HYME</name>
<proteinExistence type="predicted"/>
<dbReference type="AlphaFoldDB" id="A0A0C9RNU6"/>